<comment type="caution">
    <text evidence="2">The sequence shown here is derived from an EMBL/GenBank/DDBJ whole genome shotgun (WGS) entry which is preliminary data.</text>
</comment>
<protein>
    <submittedName>
        <fullName evidence="2">ArsR family transcriptional regulator</fullName>
    </submittedName>
</protein>
<evidence type="ECO:0000313" key="2">
    <source>
        <dbReference type="EMBL" id="TQD29535.1"/>
    </source>
</evidence>
<dbReference type="Pfam" id="PF14478">
    <property type="entry name" value="DUF4430"/>
    <property type="match status" value="1"/>
</dbReference>
<organism evidence="2 3">
    <name type="scientific">Methanolobus vulcani</name>
    <dbReference type="NCBI Taxonomy" id="38026"/>
    <lineage>
        <taxon>Archaea</taxon>
        <taxon>Methanobacteriati</taxon>
        <taxon>Methanobacteriota</taxon>
        <taxon>Stenosarchaea group</taxon>
        <taxon>Methanomicrobia</taxon>
        <taxon>Methanosarcinales</taxon>
        <taxon>Methanosarcinaceae</taxon>
        <taxon>Methanolobus</taxon>
    </lineage>
</organism>
<dbReference type="InterPro" id="IPR011991">
    <property type="entry name" value="ArsR-like_HTH"/>
</dbReference>
<dbReference type="CDD" id="cd00090">
    <property type="entry name" value="HTH_ARSR"/>
    <property type="match status" value="1"/>
</dbReference>
<dbReference type="Gene3D" id="1.10.10.10">
    <property type="entry name" value="Winged helix-like DNA-binding domain superfamily/Winged helix DNA-binding domain"/>
    <property type="match status" value="1"/>
</dbReference>
<dbReference type="Pfam" id="PF01022">
    <property type="entry name" value="HTH_5"/>
    <property type="match status" value="1"/>
</dbReference>
<dbReference type="PROSITE" id="PS50987">
    <property type="entry name" value="HTH_ARSR_2"/>
    <property type="match status" value="1"/>
</dbReference>
<dbReference type="InterPro" id="IPR001845">
    <property type="entry name" value="HTH_ArsR_DNA-bd_dom"/>
</dbReference>
<dbReference type="PANTHER" id="PTHR38600">
    <property type="entry name" value="TRANSCRIPTIONAL REGULATORY PROTEIN"/>
    <property type="match status" value="1"/>
</dbReference>
<dbReference type="InterPro" id="IPR036390">
    <property type="entry name" value="WH_DNA-bd_sf"/>
</dbReference>
<dbReference type="PANTHER" id="PTHR38600:SF1">
    <property type="entry name" value="TRANSCRIPTIONAL REGULATORY PROTEIN"/>
    <property type="match status" value="1"/>
</dbReference>
<dbReference type="AlphaFoldDB" id="A0A7Z8KR90"/>
<dbReference type="EMBL" id="VIAQ01000001">
    <property type="protein sequence ID" value="TQD29535.1"/>
    <property type="molecule type" value="Genomic_DNA"/>
</dbReference>
<evidence type="ECO:0000259" key="1">
    <source>
        <dbReference type="PROSITE" id="PS50987"/>
    </source>
</evidence>
<dbReference type="InterPro" id="IPR036388">
    <property type="entry name" value="WH-like_DNA-bd_sf"/>
</dbReference>
<dbReference type="SUPFAM" id="SSF46785">
    <property type="entry name" value="Winged helix' DNA-binding domain"/>
    <property type="match status" value="1"/>
</dbReference>
<dbReference type="Proteomes" id="UP000319335">
    <property type="component" value="Unassembled WGS sequence"/>
</dbReference>
<dbReference type="RefSeq" id="WP_154808198.1">
    <property type="nucleotide sequence ID" value="NZ_VIAQ01000001.1"/>
</dbReference>
<accession>A0A7Z8KR90</accession>
<dbReference type="InterPro" id="IPR027954">
    <property type="entry name" value="Transcobalamin-like_C"/>
</dbReference>
<name>A0A7Z8KR90_9EURY</name>
<proteinExistence type="predicted"/>
<dbReference type="GO" id="GO:0003700">
    <property type="term" value="F:DNA-binding transcription factor activity"/>
    <property type="evidence" value="ECO:0007669"/>
    <property type="project" value="InterPro"/>
</dbReference>
<gene>
    <name evidence="2" type="ORF">FKV42_00015</name>
</gene>
<feature type="domain" description="HTH arsR-type" evidence="1">
    <location>
        <begin position="7"/>
        <end position="101"/>
    </location>
</feature>
<keyword evidence="3" id="KW-1185">Reference proteome</keyword>
<dbReference type="SMART" id="SM00418">
    <property type="entry name" value="HTH_ARSR"/>
    <property type="match status" value="1"/>
</dbReference>
<sequence length="182" mass="20278">MTQNSTFSQVTTDQKLMILNALGSDTRIKIMQLIRENEIHISEIARNLGLSVPVISKHANILEDAGLITRKIYGKSHVICVNNTNIFSALDMFAPKKKVHVKKGTCLLEALENVAAVEVKKINGQESVVSTDGEEGFFVYEVDGEFSKKTVKDYKIEKNSTVSWKKLEPVARIELDIVVDGE</sequence>
<reference evidence="2 3" key="1">
    <citation type="submission" date="2019-06" db="EMBL/GenBank/DDBJ databases">
        <title>Draft genome sequence of Methanolobus vulcani B1d.</title>
        <authorList>
            <person name="Creighbaum A.J."/>
            <person name="Ticak T."/>
            <person name="Hariraju D."/>
            <person name="Arivett B.A."/>
            <person name="Ferguson D.J.Jr."/>
        </authorList>
    </citation>
    <scope>NUCLEOTIDE SEQUENCE [LARGE SCALE GENOMIC DNA]</scope>
    <source>
        <strain evidence="2 3">B1d</strain>
    </source>
</reference>
<dbReference type="OrthoDB" id="9623at2157"/>
<evidence type="ECO:0000313" key="3">
    <source>
        <dbReference type="Proteomes" id="UP000319335"/>
    </source>
</evidence>